<evidence type="ECO:0000256" key="1">
    <source>
        <dbReference type="SAM" id="MobiDB-lite"/>
    </source>
</evidence>
<organism evidence="2 3">
    <name type="scientific">Clonorchis sinensis</name>
    <name type="common">Chinese liver fluke</name>
    <dbReference type="NCBI Taxonomy" id="79923"/>
    <lineage>
        <taxon>Eukaryota</taxon>
        <taxon>Metazoa</taxon>
        <taxon>Spiralia</taxon>
        <taxon>Lophotrochozoa</taxon>
        <taxon>Platyhelminthes</taxon>
        <taxon>Trematoda</taxon>
        <taxon>Digenea</taxon>
        <taxon>Opisthorchiida</taxon>
        <taxon>Opisthorchiata</taxon>
        <taxon>Opisthorchiidae</taxon>
        <taxon>Clonorchis</taxon>
    </lineage>
</organism>
<name>A0A3R7FWU9_CLOSI</name>
<comment type="caution">
    <text evidence="2">The sequence shown here is derived from an EMBL/GenBank/DDBJ whole genome shotgun (WGS) entry which is preliminary data.</text>
</comment>
<dbReference type="InParanoid" id="A0A3R7FWU9"/>
<feature type="compositionally biased region" description="Polar residues" evidence="1">
    <location>
        <begin position="376"/>
        <end position="388"/>
    </location>
</feature>
<reference evidence="2 3" key="2">
    <citation type="journal article" date="2021" name="Genomics">
        <title>High-quality reference genome for Clonorchis sinensis.</title>
        <authorList>
            <person name="Young N.D."/>
            <person name="Stroehlein A.J."/>
            <person name="Kinkar L."/>
            <person name="Wang T."/>
            <person name="Sohn W.M."/>
            <person name="Chang B.C.H."/>
            <person name="Kaur P."/>
            <person name="Weisz D."/>
            <person name="Dudchenko O."/>
            <person name="Aiden E.L."/>
            <person name="Korhonen P.K."/>
            <person name="Gasser R.B."/>
        </authorList>
    </citation>
    <scope>NUCLEOTIDE SEQUENCE [LARGE SCALE GENOMIC DNA]</scope>
    <source>
        <strain evidence="2">Cs-k2</strain>
    </source>
</reference>
<dbReference type="AlphaFoldDB" id="A0A3R7FWU9"/>
<keyword evidence="3" id="KW-1185">Reference proteome</keyword>
<feature type="compositionally biased region" description="Basic and acidic residues" evidence="1">
    <location>
        <begin position="419"/>
        <end position="444"/>
    </location>
</feature>
<feature type="region of interest" description="Disordered" evidence="1">
    <location>
        <begin position="376"/>
        <end position="397"/>
    </location>
</feature>
<reference evidence="2 3" key="1">
    <citation type="journal article" date="2018" name="Biotechnol. Adv.">
        <title>Improved genomic resources and new bioinformatic workflow for the carcinogenic parasite Clonorchis sinensis: Biotechnological implications.</title>
        <authorList>
            <person name="Wang D."/>
            <person name="Korhonen P.K."/>
            <person name="Gasser R.B."/>
            <person name="Young N.D."/>
        </authorList>
    </citation>
    <scope>NUCLEOTIDE SEQUENCE [LARGE SCALE GENOMIC DNA]</scope>
    <source>
        <strain evidence="2">Cs-k2</strain>
    </source>
</reference>
<evidence type="ECO:0000313" key="2">
    <source>
        <dbReference type="EMBL" id="KAG5454803.1"/>
    </source>
</evidence>
<evidence type="ECO:0000313" key="3">
    <source>
        <dbReference type="Proteomes" id="UP000286415"/>
    </source>
</evidence>
<feature type="region of interest" description="Disordered" evidence="1">
    <location>
        <begin position="415"/>
        <end position="444"/>
    </location>
</feature>
<sequence length="444" mass="50143">MTLRVQFRKSDLNDSFVVGDMCATFDELSVTMYYAFSRALLYCTTLEVYSNSSFSMGGRIAVYIQQTHVRSSTLDTWNAHIRDFLIPYLNSKINFAGAEDFSFIVVENVELRATEVLSIGGSVDGGEMERAALNQAVQTQLRQTFTKADYAPFLIGFSTLSRGVLGSWGKMEFFADYANMVGVDVDLCSPIMLDRLTAKLNMHMRAGSNEGMRKPVTVTRLRPHMFPFTICDVEKVEMVSIVFELDCPVNTEPGSQVKIKSIVEQVRNALVDLPVRQIRFQQDHSTDSDKPIVVYMDPEKFLNSSKSYGQSDQSDNTFEDFLNERLAVIAPSQANPIACTQERTYLQAHGICPKEAYIGAAVDVTHIRRLSVPKTLSSENRSFTSASAHNHKRDEHDGHQGLTWQWVMGEVNQRAGSVGDRDRLRPPSEQQRRVWNRTNERREG</sequence>
<dbReference type="OrthoDB" id="10349020at2759"/>
<proteinExistence type="predicted"/>
<dbReference type="EMBL" id="NIRI02000005">
    <property type="protein sequence ID" value="KAG5454803.1"/>
    <property type="molecule type" value="Genomic_DNA"/>
</dbReference>
<gene>
    <name evidence="2" type="ORF">CSKR_108390</name>
</gene>
<protein>
    <submittedName>
        <fullName evidence="2">Uncharacterized protein</fullName>
    </submittedName>
</protein>
<dbReference type="Proteomes" id="UP000286415">
    <property type="component" value="Unassembled WGS sequence"/>
</dbReference>
<accession>A0A3R7FWU9</accession>